<proteinExistence type="predicted"/>
<gene>
    <name evidence="1" type="ORF">ENM31_04590</name>
</gene>
<evidence type="ECO:0000313" key="1">
    <source>
        <dbReference type="EMBL" id="HHM44555.1"/>
    </source>
</evidence>
<sequence>MRYVSIRDVRIHNGWQPIEVQKQLLKRVDDTHYQTAFKPLVDADWDGTLMDDVAVFLNGDRIEPEAIDPDQGIISIYPPPSEDARVESSYFWHPIGDAEVQLAVEAAEAEVEALTGTVFKPHPRVERVVVRRGRAFNLSEPVLQLLSVKIYDAAGNMLDDDAEAEVVDPQTGLVRLAVSAGEPQPPWYLTHPLEVEAVYQAGYSETPSTVKQAVLTLASYYVLARLQRSLSFAESYGGVVVAGVAWDDLESRLSYLREEVERVRKALPRRVGKA</sequence>
<organism evidence="1">
    <name type="scientific">Caldiarchaeum subterraneum</name>
    <dbReference type="NCBI Taxonomy" id="311458"/>
    <lineage>
        <taxon>Archaea</taxon>
        <taxon>Nitrososphaerota</taxon>
        <taxon>Candidatus Caldarchaeales</taxon>
        <taxon>Candidatus Caldarchaeaceae</taxon>
        <taxon>Candidatus Caldarchaeum</taxon>
    </lineage>
</organism>
<protein>
    <submittedName>
        <fullName evidence="1">Uncharacterized protein</fullName>
    </submittedName>
</protein>
<name>A0A7J3VUC9_CALS0</name>
<reference evidence="1" key="1">
    <citation type="journal article" date="2020" name="mSystems">
        <title>Genome- and Community-Level Interaction Insights into Carbon Utilization and Element Cycling Functions of Hydrothermarchaeota in Hydrothermal Sediment.</title>
        <authorList>
            <person name="Zhou Z."/>
            <person name="Liu Y."/>
            <person name="Xu W."/>
            <person name="Pan J."/>
            <person name="Luo Z.H."/>
            <person name="Li M."/>
        </authorList>
    </citation>
    <scope>NUCLEOTIDE SEQUENCE [LARGE SCALE GENOMIC DNA]</scope>
    <source>
        <strain evidence="1">SpSt-1074</strain>
    </source>
</reference>
<dbReference type="EMBL" id="DRXH01000159">
    <property type="protein sequence ID" value="HHM44555.1"/>
    <property type="molecule type" value="Genomic_DNA"/>
</dbReference>
<comment type="caution">
    <text evidence="1">The sequence shown here is derived from an EMBL/GenBank/DDBJ whole genome shotgun (WGS) entry which is preliminary data.</text>
</comment>
<accession>A0A7J3VUC9</accession>
<dbReference type="AlphaFoldDB" id="A0A7J3VUC9"/>